<feature type="transmembrane region" description="Helical" evidence="2">
    <location>
        <begin position="55"/>
        <end position="75"/>
    </location>
</feature>
<keyword evidence="4" id="KW-1185">Reference proteome</keyword>
<dbReference type="Proteomes" id="UP001500936">
    <property type="component" value="Unassembled WGS sequence"/>
</dbReference>
<gene>
    <name evidence="3" type="ORF">GCM10023187_13220</name>
</gene>
<evidence type="ECO:0000313" key="4">
    <source>
        <dbReference type="Proteomes" id="UP001500936"/>
    </source>
</evidence>
<feature type="transmembrane region" description="Helical" evidence="2">
    <location>
        <begin position="176"/>
        <end position="195"/>
    </location>
</feature>
<keyword evidence="2" id="KW-0812">Transmembrane</keyword>
<dbReference type="RefSeq" id="WP_345265201.1">
    <property type="nucleotide sequence ID" value="NZ_BAABHB010000002.1"/>
</dbReference>
<feature type="transmembrane region" description="Helical" evidence="2">
    <location>
        <begin position="326"/>
        <end position="350"/>
    </location>
</feature>
<keyword evidence="2" id="KW-1133">Transmembrane helix</keyword>
<feature type="transmembrane region" description="Helical" evidence="2">
    <location>
        <begin position="107"/>
        <end position="126"/>
    </location>
</feature>
<organism evidence="3 4">
    <name type="scientific">Nibrella viscosa</name>
    <dbReference type="NCBI Taxonomy" id="1084524"/>
    <lineage>
        <taxon>Bacteria</taxon>
        <taxon>Pseudomonadati</taxon>
        <taxon>Bacteroidota</taxon>
        <taxon>Cytophagia</taxon>
        <taxon>Cytophagales</taxon>
        <taxon>Spirosomataceae</taxon>
        <taxon>Nibrella</taxon>
    </lineage>
</organism>
<evidence type="ECO:0000256" key="2">
    <source>
        <dbReference type="SAM" id="Phobius"/>
    </source>
</evidence>
<accession>A0ABP8K5A3</accession>
<protein>
    <recommendedName>
        <fullName evidence="5">O-Antigen ligase</fullName>
    </recommendedName>
</protein>
<evidence type="ECO:0000313" key="3">
    <source>
        <dbReference type="EMBL" id="GAA4400245.1"/>
    </source>
</evidence>
<feature type="transmembrane region" description="Helical" evidence="2">
    <location>
        <begin position="362"/>
        <end position="380"/>
    </location>
</feature>
<proteinExistence type="predicted"/>
<feature type="region of interest" description="Disordered" evidence="1">
    <location>
        <begin position="402"/>
        <end position="426"/>
    </location>
</feature>
<dbReference type="EMBL" id="BAABHB010000002">
    <property type="protein sequence ID" value="GAA4400245.1"/>
    <property type="molecule type" value="Genomic_DNA"/>
</dbReference>
<sequence>MPSTRTQYLLTYCLIATTGVEYFYRFQEFAILLFVVSGYLVLTHKVAAMVRPLRIIAAFFVLELVQALYFNNFVFTSILSLMVKLFTIYFIVQICGIRLIKYYTDVIYVLALLALPVYLLTFIPSVENYLIENIANVFFKPIVALGKSLYETSPNIIIYTFNPYAKETIIRNSGPFWEPGAFAIFLNLALIFNLAQKKTLLNRQNALFILSLLTTFSTAGYATFFIILIGYVLTTQTIGRGIKVLYTALLLFGAVSAYDQFAFLGSKIQENISLATEDNTSRFGSAYLDIIDIAKSPLIGFGRRSENRFGRLGSTLDSSIHRNNGITFLAATYGVPAAVLYFIILFSFLRRYCRLVNYPSRFAVYAFLAVMSSGFSQGIFDRALLLSFLFLADRLQQLETATAHQQREAERSPQPELAGLENNGKV</sequence>
<keyword evidence="2" id="KW-0472">Membrane</keyword>
<comment type="caution">
    <text evidence="3">The sequence shown here is derived from an EMBL/GenBank/DDBJ whole genome shotgun (WGS) entry which is preliminary data.</text>
</comment>
<feature type="transmembrane region" description="Helical" evidence="2">
    <location>
        <begin position="207"/>
        <end position="232"/>
    </location>
</feature>
<feature type="transmembrane region" description="Helical" evidence="2">
    <location>
        <begin position="81"/>
        <end position="100"/>
    </location>
</feature>
<feature type="transmembrane region" description="Helical" evidence="2">
    <location>
        <begin position="244"/>
        <end position="264"/>
    </location>
</feature>
<reference evidence="4" key="1">
    <citation type="journal article" date="2019" name="Int. J. Syst. Evol. Microbiol.">
        <title>The Global Catalogue of Microorganisms (GCM) 10K type strain sequencing project: providing services to taxonomists for standard genome sequencing and annotation.</title>
        <authorList>
            <consortium name="The Broad Institute Genomics Platform"/>
            <consortium name="The Broad Institute Genome Sequencing Center for Infectious Disease"/>
            <person name="Wu L."/>
            <person name="Ma J."/>
        </authorList>
    </citation>
    <scope>NUCLEOTIDE SEQUENCE [LARGE SCALE GENOMIC DNA]</scope>
    <source>
        <strain evidence="4">JCM 17925</strain>
    </source>
</reference>
<evidence type="ECO:0008006" key="5">
    <source>
        <dbReference type="Google" id="ProtNLM"/>
    </source>
</evidence>
<name>A0ABP8K5A3_9BACT</name>
<evidence type="ECO:0000256" key="1">
    <source>
        <dbReference type="SAM" id="MobiDB-lite"/>
    </source>
</evidence>
<feature type="transmembrane region" description="Helical" evidence="2">
    <location>
        <begin position="30"/>
        <end position="48"/>
    </location>
</feature>